<dbReference type="SMART" id="SM00388">
    <property type="entry name" value="HisKA"/>
    <property type="match status" value="1"/>
</dbReference>
<evidence type="ECO:0000256" key="11">
    <source>
        <dbReference type="ARBA" id="ARBA00022989"/>
    </source>
</evidence>
<dbReference type="InterPro" id="IPR003660">
    <property type="entry name" value="HAMP_dom"/>
</dbReference>
<dbReference type="InterPro" id="IPR050398">
    <property type="entry name" value="HssS/ArlS-like"/>
</dbReference>
<feature type="transmembrane region" description="Helical" evidence="15">
    <location>
        <begin position="412"/>
        <end position="430"/>
    </location>
</feature>
<dbReference type="PANTHER" id="PTHR45528">
    <property type="entry name" value="SENSOR HISTIDINE KINASE CPXA"/>
    <property type="match status" value="1"/>
</dbReference>
<dbReference type="GO" id="GO:0000155">
    <property type="term" value="F:phosphorelay sensor kinase activity"/>
    <property type="evidence" value="ECO:0007669"/>
    <property type="project" value="InterPro"/>
</dbReference>
<dbReference type="RefSeq" id="WP_166505013.1">
    <property type="nucleotide sequence ID" value="NZ_LN650648.1"/>
</dbReference>
<evidence type="ECO:0000256" key="4">
    <source>
        <dbReference type="ARBA" id="ARBA00022475"/>
    </source>
</evidence>
<evidence type="ECO:0000256" key="9">
    <source>
        <dbReference type="ARBA" id="ARBA00022777"/>
    </source>
</evidence>
<feature type="transmembrane region" description="Helical" evidence="15">
    <location>
        <begin position="290"/>
        <end position="309"/>
    </location>
</feature>
<evidence type="ECO:0000256" key="12">
    <source>
        <dbReference type="ARBA" id="ARBA00023012"/>
    </source>
</evidence>
<dbReference type="GO" id="GO:0005886">
    <property type="term" value="C:plasma membrane"/>
    <property type="evidence" value="ECO:0007669"/>
    <property type="project" value="UniProtKB-SubCell"/>
</dbReference>
<evidence type="ECO:0000256" key="6">
    <source>
        <dbReference type="ARBA" id="ARBA00022679"/>
    </source>
</evidence>
<dbReference type="Gene3D" id="1.10.287.130">
    <property type="match status" value="1"/>
</dbReference>
<dbReference type="EMBL" id="LN650648">
    <property type="protein sequence ID" value="CEI72289.1"/>
    <property type="molecule type" value="Genomic_DNA"/>
</dbReference>
<keyword evidence="5" id="KW-0597">Phosphoprotein</keyword>
<keyword evidence="7 15" id="KW-0812">Transmembrane</keyword>
<dbReference type="FunFam" id="1.10.287.130:FF:000008">
    <property type="entry name" value="Two-component sensor histidine kinase"/>
    <property type="match status" value="1"/>
</dbReference>
<proteinExistence type="predicted"/>
<evidence type="ECO:0000256" key="3">
    <source>
        <dbReference type="ARBA" id="ARBA00012438"/>
    </source>
</evidence>
<evidence type="ECO:0000256" key="1">
    <source>
        <dbReference type="ARBA" id="ARBA00000085"/>
    </source>
</evidence>
<dbReference type="InterPro" id="IPR005467">
    <property type="entry name" value="His_kinase_dom"/>
</dbReference>
<feature type="domain" description="Histidine kinase" evidence="16">
    <location>
        <begin position="497"/>
        <end position="695"/>
    </location>
</feature>
<dbReference type="PROSITE" id="PS50885">
    <property type="entry name" value="HAMP"/>
    <property type="match status" value="1"/>
</dbReference>
<keyword evidence="14" id="KW-0175">Coiled coil</keyword>
<evidence type="ECO:0000259" key="16">
    <source>
        <dbReference type="PROSITE" id="PS50109"/>
    </source>
</evidence>
<keyword evidence="9 18" id="KW-0418">Kinase</keyword>
<evidence type="ECO:0000259" key="17">
    <source>
        <dbReference type="PROSITE" id="PS50885"/>
    </source>
</evidence>
<comment type="catalytic activity">
    <reaction evidence="1">
        <text>ATP + protein L-histidine = ADP + protein N-phospho-L-histidine.</text>
        <dbReference type="EC" id="2.7.13.3"/>
    </reaction>
</comment>
<organism evidence="18 19">
    <name type="scientific">Romboutsia hominis</name>
    <dbReference type="NCBI Taxonomy" id="1507512"/>
    <lineage>
        <taxon>Bacteria</taxon>
        <taxon>Bacillati</taxon>
        <taxon>Bacillota</taxon>
        <taxon>Clostridia</taxon>
        <taxon>Peptostreptococcales</taxon>
        <taxon>Peptostreptococcaceae</taxon>
        <taxon>Romboutsia</taxon>
    </lineage>
</organism>
<dbReference type="Proteomes" id="UP000245695">
    <property type="component" value="Chromosome 1"/>
</dbReference>
<dbReference type="KEGG" id="rhom:FRIFI_0744"/>
<dbReference type="InterPro" id="IPR003661">
    <property type="entry name" value="HisK_dim/P_dom"/>
</dbReference>
<evidence type="ECO:0000256" key="8">
    <source>
        <dbReference type="ARBA" id="ARBA00022741"/>
    </source>
</evidence>
<feature type="domain" description="HAMP" evidence="17">
    <location>
        <begin position="436"/>
        <end position="482"/>
    </location>
</feature>
<evidence type="ECO:0000256" key="2">
    <source>
        <dbReference type="ARBA" id="ARBA00004651"/>
    </source>
</evidence>
<feature type="coiled-coil region" evidence="14">
    <location>
        <begin position="93"/>
        <end position="120"/>
    </location>
</feature>
<keyword evidence="10" id="KW-0067">ATP-binding</keyword>
<evidence type="ECO:0000313" key="18">
    <source>
        <dbReference type="EMBL" id="CEI72289.1"/>
    </source>
</evidence>
<dbReference type="EC" id="2.7.13.3" evidence="3"/>
<dbReference type="InterPro" id="IPR036097">
    <property type="entry name" value="HisK_dim/P_sf"/>
</dbReference>
<protein>
    <recommendedName>
        <fullName evidence="3">histidine kinase</fullName>
        <ecNumber evidence="3">2.7.13.3</ecNumber>
    </recommendedName>
</protein>
<dbReference type="PROSITE" id="PS50109">
    <property type="entry name" value="HIS_KIN"/>
    <property type="match status" value="1"/>
</dbReference>
<dbReference type="CDD" id="cd00082">
    <property type="entry name" value="HisKA"/>
    <property type="match status" value="1"/>
</dbReference>
<evidence type="ECO:0000256" key="7">
    <source>
        <dbReference type="ARBA" id="ARBA00022692"/>
    </source>
</evidence>
<keyword evidence="12" id="KW-0902">Two-component regulatory system</keyword>
<dbReference type="Gene3D" id="3.30.565.10">
    <property type="entry name" value="Histidine kinase-like ATPase, C-terminal domain"/>
    <property type="match status" value="1"/>
</dbReference>
<evidence type="ECO:0000313" key="19">
    <source>
        <dbReference type="Proteomes" id="UP000245695"/>
    </source>
</evidence>
<keyword evidence="11 15" id="KW-1133">Transmembrane helix</keyword>
<dbReference type="SUPFAM" id="SSF55874">
    <property type="entry name" value="ATPase domain of HSP90 chaperone/DNA topoisomerase II/histidine kinase"/>
    <property type="match status" value="1"/>
</dbReference>
<dbReference type="InterPro" id="IPR036890">
    <property type="entry name" value="HATPase_C_sf"/>
</dbReference>
<keyword evidence="8" id="KW-0547">Nucleotide-binding</keyword>
<gene>
    <name evidence="18" type="ORF">FRIFI_0744</name>
</gene>
<dbReference type="SMART" id="SM00387">
    <property type="entry name" value="HATPase_c"/>
    <property type="match status" value="1"/>
</dbReference>
<name>A0A2P2BPK8_9FIRM</name>
<reference evidence="18 19" key="1">
    <citation type="submission" date="2014-09" db="EMBL/GenBank/DDBJ databases">
        <authorList>
            <person name="Hornung B.V."/>
        </authorList>
    </citation>
    <scope>NUCLEOTIDE SEQUENCE [LARGE SCALE GENOMIC DNA]</scope>
    <source>
        <strain evidence="18 19">FRIFI</strain>
    </source>
</reference>
<dbReference type="SUPFAM" id="SSF47384">
    <property type="entry name" value="Homodimeric domain of signal transducing histidine kinase"/>
    <property type="match status" value="1"/>
</dbReference>
<dbReference type="InterPro" id="IPR003594">
    <property type="entry name" value="HATPase_dom"/>
</dbReference>
<accession>A0A2P2BPK8</accession>
<evidence type="ECO:0000256" key="13">
    <source>
        <dbReference type="ARBA" id="ARBA00023136"/>
    </source>
</evidence>
<comment type="subcellular location">
    <subcellularLocation>
        <location evidence="2">Cell membrane</location>
        <topology evidence="2">Multi-pass membrane protein</topology>
    </subcellularLocation>
</comment>
<evidence type="ECO:0000256" key="15">
    <source>
        <dbReference type="SAM" id="Phobius"/>
    </source>
</evidence>
<sequence length="712" mass="82464">MKKNRLKNVFLMLSMISLSILLTVIPTTFSIYRQNMGLWTSYMHKDKQILETDFYKSNVFEFNVLRPILYWMGESVSDVDSNISNYINENTYYEDVTKGLDEYGNEIKETKERKPTKEEAKNDLLNKVNYGRNQLNQIQNIKFMVKNTKTNEYYTNTEYKTFDEFDKNIDEYTNIKIDKNNSNRSYIKTINKKVSENPTHYIEGKLLDATPEENLEVHMSFPKLLSNVEISDKVYNEYHQYTQTIKEVYICLILMIVNIIVFIISAVTYKKIKINEDHDEGILTKLSNKVPIDIILWLMAIDFLLYVPFSLSYYQGYRYMIEKICAVIGAYLLIYAAYTINRRSKKYDKKIYILKETIVYKLYKILKNTVISGLKASKEIPLIKRIIIVSIGITFIGGVVSVLLYELIYNEVMLLFGIPMSMLLFTLYIVKKLAYLSDIIEGTSRIKTGELDYKIDILGNDSFTNLAENINNIGEGLEKSIETQLRSERMKSELITNVSHDLKTPLTSIINYVELIKKEEVSPEHVNDYIKVLDQKSKRLKILIEDLFEASKASSGNLELNMENIDIVQLLRQSIGEMEEKLSNSNLDIRLNLSSEKINIYADGRRMYRVFENLLSNISKYSLPSTRVYIDLLEDDESVIITMKNISSYELNFDATEITERFKRADESRNTEGSGLGLAISKDLVNLQGGKFSVEIDGDLFKSILAFPKIGK</sequence>
<keyword evidence="13 15" id="KW-0472">Membrane</keyword>
<feature type="transmembrane region" description="Helical" evidence="15">
    <location>
        <begin position="9"/>
        <end position="32"/>
    </location>
</feature>
<dbReference type="Pfam" id="PF02518">
    <property type="entry name" value="HATPase_c"/>
    <property type="match status" value="1"/>
</dbReference>
<dbReference type="GO" id="GO:0005524">
    <property type="term" value="F:ATP binding"/>
    <property type="evidence" value="ECO:0007669"/>
    <property type="project" value="UniProtKB-KW"/>
</dbReference>
<feature type="transmembrane region" description="Helical" evidence="15">
    <location>
        <begin position="247"/>
        <end position="269"/>
    </location>
</feature>
<dbReference type="PANTHER" id="PTHR45528:SF1">
    <property type="entry name" value="SENSOR HISTIDINE KINASE CPXA"/>
    <property type="match status" value="1"/>
</dbReference>
<dbReference type="AlphaFoldDB" id="A0A2P2BPK8"/>
<evidence type="ECO:0000256" key="14">
    <source>
        <dbReference type="SAM" id="Coils"/>
    </source>
</evidence>
<feature type="transmembrane region" description="Helical" evidence="15">
    <location>
        <begin position="386"/>
        <end position="406"/>
    </location>
</feature>
<keyword evidence="4" id="KW-1003">Cell membrane</keyword>
<evidence type="ECO:0000256" key="10">
    <source>
        <dbReference type="ARBA" id="ARBA00022840"/>
    </source>
</evidence>
<dbReference type="Pfam" id="PF00512">
    <property type="entry name" value="HisKA"/>
    <property type="match status" value="1"/>
</dbReference>
<keyword evidence="19" id="KW-1185">Reference proteome</keyword>
<evidence type="ECO:0000256" key="5">
    <source>
        <dbReference type="ARBA" id="ARBA00022553"/>
    </source>
</evidence>
<keyword evidence="6 18" id="KW-0808">Transferase</keyword>
<feature type="transmembrane region" description="Helical" evidence="15">
    <location>
        <begin position="321"/>
        <end position="340"/>
    </location>
</feature>